<evidence type="ECO:0000313" key="1">
    <source>
        <dbReference type="EMBL" id="ABW25413.1"/>
    </source>
</evidence>
<name>B0C9X3_ACAM1</name>
<dbReference type="STRING" id="329726.AM1_0353"/>
<gene>
    <name evidence="1" type="ordered locus">AM1_0353</name>
</gene>
<organism evidence="1 2">
    <name type="scientific">Acaryochloris marina (strain MBIC 11017)</name>
    <dbReference type="NCBI Taxonomy" id="329726"/>
    <lineage>
        <taxon>Bacteria</taxon>
        <taxon>Bacillati</taxon>
        <taxon>Cyanobacteriota</taxon>
        <taxon>Cyanophyceae</taxon>
        <taxon>Acaryochloridales</taxon>
        <taxon>Acaryochloridaceae</taxon>
        <taxon>Acaryochloris</taxon>
    </lineage>
</organism>
<reference evidence="1 2" key="1">
    <citation type="journal article" date="2008" name="Proc. Natl. Acad. Sci. U.S.A.">
        <title>Niche adaptation and genome expansion in the chlorophyll d-producing cyanobacterium Acaryochloris marina.</title>
        <authorList>
            <person name="Swingley W.D."/>
            <person name="Chen M."/>
            <person name="Cheung P.C."/>
            <person name="Conrad A.L."/>
            <person name="Dejesa L.C."/>
            <person name="Hao J."/>
            <person name="Honchak B.M."/>
            <person name="Karbach L.E."/>
            <person name="Kurdoglu A."/>
            <person name="Lahiri S."/>
            <person name="Mastrian S.D."/>
            <person name="Miyashita H."/>
            <person name="Page L."/>
            <person name="Ramakrishna P."/>
            <person name="Satoh S."/>
            <person name="Sattley W.M."/>
            <person name="Shimada Y."/>
            <person name="Taylor H.L."/>
            <person name="Tomo T."/>
            <person name="Tsuchiya T."/>
            <person name="Wang Z.T."/>
            <person name="Raymond J."/>
            <person name="Mimuro M."/>
            <person name="Blankenship R.E."/>
            <person name="Touchman J.W."/>
        </authorList>
    </citation>
    <scope>NUCLEOTIDE SEQUENCE [LARGE SCALE GENOMIC DNA]</scope>
    <source>
        <strain evidence="2">MBIC 11017</strain>
    </source>
</reference>
<evidence type="ECO:0000313" key="2">
    <source>
        <dbReference type="Proteomes" id="UP000000268"/>
    </source>
</evidence>
<dbReference type="KEGG" id="amr:AM1_0353"/>
<evidence type="ECO:0008006" key="3">
    <source>
        <dbReference type="Google" id="ProtNLM"/>
    </source>
</evidence>
<dbReference type="AlphaFoldDB" id="B0C9X3"/>
<protein>
    <recommendedName>
        <fullName evidence="3">Tc1-like transposase DDE domain-containing protein</fullName>
    </recommendedName>
</protein>
<keyword evidence="2" id="KW-1185">Reference proteome</keyword>
<dbReference type="Proteomes" id="UP000000268">
    <property type="component" value="Chromosome"/>
</dbReference>
<proteinExistence type="predicted"/>
<sequence length="81" mass="9339">MFFDEFAVSERPRLFYGWAERNTRPQVKSNERARNKLNGLLCVDAHSGEEYFALSPQAKTEDIAVAILFRTLDVEHVPLLL</sequence>
<dbReference type="HOGENOM" id="CLU_2565951_0_0_3"/>
<dbReference type="EMBL" id="CP000828">
    <property type="protein sequence ID" value="ABW25413.1"/>
    <property type="molecule type" value="Genomic_DNA"/>
</dbReference>
<dbReference type="eggNOG" id="COG3335">
    <property type="taxonomic scope" value="Bacteria"/>
</dbReference>
<accession>B0C9X3</accession>